<keyword evidence="10" id="KW-1185">Reference proteome</keyword>
<proteinExistence type="predicted"/>
<dbReference type="AlphaFoldDB" id="A0A8J8KCW1"/>
<dbReference type="PANTHER" id="PTHR21624">
    <property type="entry name" value="STEROL DESATURASE-RELATED PROTEIN"/>
    <property type="match status" value="1"/>
</dbReference>
<feature type="transmembrane region" description="Helical" evidence="7">
    <location>
        <begin position="48"/>
        <end position="68"/>
    </location>
</feature>
<dbReference type="GO" id="GO:0005506">
    <property type="term" value="F:iron ion binding"/>
    <property type="evidence" value="ECO:0007669"/>
    <property type="project" value="InterPro"/>
</dbReference>
<dbReference type="RefSeq" id="WP_173780615.1">
    <property type="nucleotide sequence ID" value="NZ_JABSNO010000043.1"/>
</dbReference>
<dbReference type="GO" id="GO:0006643">
    <property type="term" value="P:membrane lipid metabolic process"/>
    <property type="evidence" value="ECO:0007669"/>
    <property type="project" value="TreeGrafter"/>
</dbReference>
<feature type="transmembrane region" description="Helical" evidence="7">
    <location>
        <begin position="6"/>
        <end position="27"/>
    </location>
</feature>
<evidence type="ECO:0000256" key="5">
    <source>
        <dbReference type="ARBA" id="ARBA00023098"/>
    </source>
</evidence>
<feature type="transmembrane region" description="Helical" evidence="7">
    <location>
        <begin position="88"/>
        <end position="108"/>
    </location>
</feature>
<dbReference type="InterPro" id="IPR006694">
    <property type="entry name" value="Fatty_acid_hydroxylase"/>
</dbReference>
<dbReference type="Pfam" id="PF04116">
    <property type="entry name" value="FA_hydroxylase"/>
    <property type="match status" value="1"/>
</dbReference>
<organism evidence="9 10">
    <name type="scientific">Frigoriflavimonas asaccharolytica</name>
    <dbReference type="NCBI Taxonomy" id="2735899"/>
    <lineage>
        <taxon>Bacteria</taxon>
        <taxon>Pseudomonadati</taxon>
        <taxon>Bacteroidota</taxon>
        <taxon>Flavobacteriia</taxon>
        <taxon>Flavobacteriales</taxon>
        <taxon>Weeksellaceae</taxon>
        <taxon>Frigoriflavimonas</taxon>
    </lineage>
</organism>
<keyword evidence="6 7" id="KW-0472">Membrane</keyword>
<protein>
    <submittedName>
        <fullName evidence="9">Sterol desaturase/sphingolipid hydroxylase (Fatty acid hydroxylase superfamily)</fullName>
    </submittedName>
</protein>
<keyword evidence="4" id="KW-0560">Oxidoreductase</keyword>
<name>A0A8J8KCW1_9FLAO</name>
<dbReference type="GO" id="GO:0012505">
    <property type="term" value="C:endomembrane system"/>
    <property type="evidence" value="ECO:0007669"/>
    <property type="project" value="UniProtKB-SubCell"/>
</dbReference>
<evidence type="ECO:0000256" key="1">
    <source>
        <dbReference type="ARBA" id="ARBA00004127"/>
    </source>
</evidence>
<dbReference type="GO" id="GO:0016020">
    <property type="term" value="C:membrane"/>
    <property type="evidence" value="ECO:0007669"/>
    <property type="project" value="GOC"/>
</dbReference>
<gene>
    <name evidence="9" type="ORF">HNQ03_003184</name>
</gene>
<evidence type="ECO:0000256" key="7">
    <source>
        <dbReference type="SAM" id="Phobius"/>
    </source>
</evidence>
<dbReference type="PANTHER" id="PTHR21624:SF1">
    <property type="entry name" value="ALKYLGLYCEROL MONOOXYGENASE"/>
    <property type="match status" value="1"/>
</dbReference>
<sequence length="1036" mass="119088">MVTFLENHIFGVQISLFLFILIFFWVVENIIEKKSHKKILHTLVNARFLIFVIPVQIGLSIILLKVSAFTENHSVGLLKHLPIEENSFAFYLIAIVAMDFSSFLYHFLMHKIPFGWRFHQVHHSDMEVDISTTFREHPGETFLRVCFFIFTVYFFGISPWMIIIFQLIESTSNIISHSSIKLPEKVDRYVSMVFVTPNSHSIHHHFRLPQTDTNYGDILSIWDHLFKTASKMCQKDIVYGINTHMNPEYNANFKLLIKRPFRTKRKQTEVEKSVINNTLILLFLLGSFGMNAQQKNPNAIKDSTVIEAINITGKAKKRLKKAENPAFKILEKVWANKEANQNISNPFYEYDEFSSTEIGLNGMTKKFAKEVFKDSFDSISTQNILTGTGDNFDIPVELLQTFKHHYVSPKLNQEKTDILGKKDVGVPQDLKLFERLEVAFKNINPYDENIILLNKNFVSPISKSGFATYDYVLKDSIKTDDETIYSINYFPREGRELGFRGSFEISSINYALKSIQLRTPHNMNFNFVKDLDFTKTYTLDSRNKYVPESNNYNGVFTIFSKKDEKGLFVIKKDYFSNYTFDDPKTVVFYTTEDNPEPLKSTDDIIAKNADSDSRRMQKLVEFTSNSKKITSLTNALYTVSEGYFNAFKGVQLGNIYSTVATNEIQDFNLRLGFRTYQSLNDRFRLSGFATYGFKNKSVSFGLESRYLVLKKSRLILDAAYTDDFQQAGLNTFVGDQILPDAANESKAIFTRGRNFYLSSIDKAAFKVSIEPYKNLEIGAMASYTDIQSAAPNLFSLAFFNPDTQMQETTTNDFNTTLFLNYSPKRETFGTGVDRNYGIKLHPTLSINYIRGFSDFGESQFKYQKLNILYNHPLFVGKLGVLDPTVIAGKIFNAVPLSLANAVSANQTYFYAPNTFALLNYYQFVADEFFQFNVDHHFNGFLINHIPLLNKTKMRSVISFRSYIGDVSAGTVALNRSTIKYNVPTKPYIEYGFGFENIGFGNLRPLRVDFIWNNISRQNMDNNSPKFGIRFGFKTTF</sequence>
<evidence type="ECO:0000313" key="9">
    <source>
        <dbReference type="EMBL" id="NRS94084.1"/>
    </source>
</evidence>
<keyword evidence="3 7" id="KW-1133">Transmembrane helix</keyword>
<evidence type="ECO:0000256" key="3">
    <source>
        <dbReference type="ARBA" id="ARBA00022989"/>
    </source>
</evidence>
<dbReference type="InterPro" id="IPR051689">
    <property type="entry name" value="Sterol_desaturase/TMEM195"/>
</dbReference>
<dbReference type="EMBL" id="JABSNO010000043">
    <property type="protein sequence ID" value="NRS94084.1"/>
    <property type="molecule type" value="Genomic_DNA"/>
</dbReference>
<dbReference type="InterPro" id="IPR043741">
    <property type="entry name" value="DUF5686"/>
</dbReference>
<feature type="transmembrane region" description="Helical" evidence="7">
    <location>
        <begin position="145"/>
        <end position="168"/>
    </location>
</feature>
<feature type="domain" description="Fatty acid hydroxylase" evidence="8">
    <location>
        <begin position="92"/>
        <end position="228"/>
    </location>
</feature>
<evidence type="ECO:0000313" key="10">
    <source>
        <dbReference type="Proteomes" id="UP000610746"/>
    </source>
</evidence>
<dbReference type="Proteomes" id="UP000610746">
    <property type="component" value="Unassembled WGS sequence"/>
</dbReference>
<dbReference type="GO" id="GO:0008610">
    <property type="term" value="P:lipid biosynthetic process"/>
    <property type="evidence" value="ECO:0007669"/>
    <property type="project" value="InterPro"/>
</dbReference>
<comment type="subcellular location">
    <subcellularLocation>
        <location evidence="1">Endomembrane system</location>
        <topology evidence="1">Multi-pass membrane protein</topology>
    </subcellularLocation>
</comment>
<dbReference type="GO" id="GO:0050479">
    <property type="term" value="F:glyceryl-ether monooxygenase activity"/>
    <property type="evidence" value="ECO:0007669"/>
    <property type="project" value="TreeGrafter"/>
</dbReference>
<evidence type="ECO:0000256" key="2">
    <source>
        <dbReference type="ARBA" id="ARBA00022692"/>
    </source>
</evidence>
<evidence type="ECO:0000256" key="4">
    <source>
        <dbReference type="ARBA" id="ARBA00023002"/>
    </source>
</evidence>
<evidence type="ECO:0000256" key="6">
    <source>
        <dbReference type="ARBA" id="ARBA00023136"/>
    </source>
</evidence>
<dbReference type="Pfam" id="PF18939">
    <property type="entry name" value="DUF5686"/>
    <property type="match status" value="1"/>
</dbReference>
<comment type="caution">
    <text evidence="9">The sequence shown here is derived from an EMBL/GenBank/DDBJ whole genome shotgun (WGS) entry which is preliminary data.</text>
</comment>
<evidence type="ECO:0000259" key="8">
    <source>
        <dbReference type="Pfam" id="PF04116"/>
    </source>
</evidence>
<keyword evidence="2 7" id="KW-0812">Transmembrane</keyword>
<keyword evidence="5" id="KW-0443">Lipid metabolism</keyword>
<reference evidence="9" key="1">
    <citation type="submission" date="2020-05" db="EMBL/GenBank/DDBJ databases">
        <title>Genomic Encyclopedia of Type Strains, Phase IV (KMG-V): Genome sequencing to study the core and pangenomes of soil and plant-associated prokaryotes.</title>
        <authorList>
            <person name="Whitman W."/>
        </authorList>
    </citation>
    <scope>NUCLEOTIDE SEQUENCE</scope>
    <source>
        <strain evidence="9">16F</strain>
    </source>
</reference>
<accession>A0A8J8KCW1</accession>